<dbReference type="SUPFAM" id="SSF46689">
    <property type="entry name" value="Homeodomain-like"/>
    <property type="match status" value="1"/>
</dbReference>
<comment type="caution">
    <text evidence="1">The sequence shown here is derived from an EMBL/GenBank/DDBJ whole genome shotgun (WGS) entry which is preliminary data.</text>
</comment>
<dbReference type="Proteomes" id="UP000249016">
    <property type="component" value="Unassembled WGS sequence"/>
</dbReference>
<dbReference type="Gene3D" id="1.10.10.10">
    <property type="entry name" value="Winged helix-like DNA-binding domain superfamily/Winged helix DNA-binding domain"/>
    <property type="match status" value="1"/>
</dbReference>
<organism evidence="1 2">
    <name type="scientific">Spirosoma telluris</name>
    <dbReference type="NCBI Taxonomy" id="2183553"/>
    <lineage>
        <taxon>Bacteria</taxon>
        <taxon>Pseudomonadati</taxon>
        <taxon>Bacteroidota</taxon>
        <taxon>Cytophagia</taxon>
        <taxon>Cytophagales</taxon>
        <taxon>Cytophagaceae</taxon>
        <taxon>Spirosoma</taxon>
    </lineage>
</organism>
<keyword evidence="2" id="KW-1185">Reference proteome</keyword>
<dbReference type="InterPro" id="IPR009057">
    <property type="entry name" value="Homeodomain-like_sf"/>
</dbReference>
<sequence length="115" mass="12698">MGKAISLPLREQIVALKQTGNTLQAIHQQLSLSFGTIRSIWKRFTQHGQAGLGTHFDHCGGKPPAATNQIFRAARWLRYRHPEWGSPIFIPCYSSGMASPYPPSVHSTDGTKRAA</sequence>
<name>A0A327NG69_9BACT</name>
<accession>A0A327NG69</accession>
<gene>
    <name evidence="1" type="ORF">HMF3257_38105</name>
</gene>
<dbReference type="EMBL" id="QLII01000003">
    <property type="protein sequence ID" value="RAI72946.1"/>
    <property type="molecule type" value="Genomic_DNA"/>
</dbReference>
<proteinExistence type="predicted"/>
<reference evidence="1 2" key="1">
    <citation type="submission" date="2018-06" db="EMBL/GenBank/DDBJ databases">
        <title>Spirosoma sp. HMF3257 Genome sequencing and assembly.</title>
        <authorList>
            <person name="Kang H."/>
            <person name="Cha I."/>
            <person name="Kim H."/>
            <person name="Kang J."/>
            <person name="Joh K."/>
        </authorList>
    </citation>
    <scope>NUCLEOTIDE SEQUENCE [LARGE SCALE GENOMIC DNA]</scope>
    <source>
        <strain evidence="1 2">HMF3257</strain>
    </source>
</reference>
<evidence type="ECO:0000313" key="1">
    <source>
        <dbReference type="EMBL" id="RAI72946.1"/>
    </source>
</evidence>
<dbReference type="InterPro" id="IPR036388">
    <property type="entry name" value="WH-like_DNA-bd_sf"/>
</dbReference>
<dbReference type="AlphaFoldDB" id="A0A327NG69"/>
<dbReference type="RefSeq" id="WP_111351038.1">
    <property type="nucleotide sequence ID" value="NZ_QLII01000003.1"/>
</dbReference>
<protein>
    <submittedName>
        <fullName evidence="1">Uncharacterized protein</fullName>
    </submittedName>
</protein>
<evidence type="ECO:0000313" key="2">
    <source>
        <dbReference type="Proteomes" id="UP000249016"/>
    </source>
</evidence>